<comment type="similarity">
    <text evidence="1 9">Belongs to the peptidase S11 family.</text>
</comment>
<dbReference type="GO" id="GO:0071555">
    <property type="term" value="P:cell wall organization"/>
    <property type="evidence" value="ECO:0007669"/>
    <property type="project" value="UniProtKB-KW"/>
</dbReference>
<protein>
    <submittedName>
        <fullName evidence="13">D-alanyl-D-alanine carboxypeptidase</fullName>
    </submittedName>
</protein>
<dbReference type="Gene3D" id="3.40.710.10">
    <property type="entry name" value="DD-peptidase/beta-lactamase superfamily"/>
    <property type="match status" value="1"/>
</dbReference>
<gene>
    <name evidence="13" type="ORF">H9734_00135</name>
</gene>
<accession>A0A9D2BH53</accession>
<dbReference type="InterPro" id="IPR012338">
    <property type="entry name" value="Beta-lactam/transpept-like"/>
</dbReference>
<proteinExistence type="inferred from homology"/>
<dbReference type="Pfam" id="PF00768">
    <property type="entry name" value="Peptidase_S11"/>
    <property type="match status" value="1"/>
</dbReference>
<evidence type="ECO:0000256" key="5">
    <source>
        <dbReference type="ARBA" id="ARBA00022984"/>
    </source>
</evidence>
<evidence type="ECO:0000256" key="10">
    <source>
        <dbReference type="SAM" id="MobiDB-lite"/>
    </source>
</evidence>
<dbReference type="GO" id="GO:0009252">
    <property type="term" value="P:peptidoglycan biosynthetic process"/>
    <property type="evidence" value="ECO:0007669"/>
    <property type="project" value="UniProtKB-KW"/>
</dbReference>
<dbReference type="InterPro" id="IPR001967">
    <property type="entry name" value="Peptidase_S11_N"/>
</dbReference>
<keyword evidence="11" id="KW-0472">Membrane</keyword>
<reference evidence="13" key="2">
    <citation type="submission" date="2021-04" db="EMBL/GenBank/DDBJ databases">
        <authorList>
            <person name="Gilroy R."/>
        </authorList>
    </citation>
    <scope>NUCLEOTIDE SEQUENCE</scope>
    <source>
        <strain evidence="13">CHK183-1962</strain>
    </source>
</reference>
<keyword evidence="6" id="KW-0961">Cell wall biogenesis/degradation</keyword>
<feature type="active site" description="Proton acceptor" evidence="7">
    <location>
        <position position="100"/>
    </location>
</feature>
<keyword evidence="11" id="KW-0812">Transmembrane</keyword>
<evidence type="ECO:0000256" key="3">
    <source>
        <dbReference type="ARBA" id="ARBA00022801"/>
    </source>
</evidence>
<feature type="domain" description="Peptidase S11 D-alanyl-D-alanine carboxypeptidase A N-terminal" evidence="12">
    <location>
        <begin position="68"/>
        <end position="295"/>
    </location>
</feature>
<keyword evidence="2" id="KW-0732">Signal</keyword>
<feature type="binding site" evidence="8">
    <location>
        <position position="266"/>
    </location>
    <ligand>
        <name>substrate</name>
    </ligand>
</feature>
<evidence type="ECO:0000256" key="9">
    <source>
        <dbReference type="RuleBase" id="RU004016"/>
    </source>
</evidence>
<dbReference type="InterPro" id="IPR018044">
    <property type="entry name" value="Peptidase_S11"/>
</dbReference>
<dbReference type="GO" id="GO:0008360">
    <property type="term" value="P:regulation of cell shape"/>
    <property type="evidence" value="ECO:0007669"/>
    <property type="project" value="UniProtKB-KW"/>
</dbReference>
<feature type="compositionally biased region" description="Low complexity" evidence="10">
    <location>
        <begin position="383"/>
        <end position="400"/>
    </location>
</feature>
<evidence type="ECO:0000256" key="4">
    <source>
        <dbReference type="ARBA" id="ARBA00022960"/>
    </source>
</evidence>
<keyword evidence="11" id="KW-1133">Transmembrane helix</keyword>
<evidence type="ECO:0000259" key="12">
    <source>
        <dbReference type="Pfam" id="PF00768"/>
    </source>
</evidence>
<dbReference type="Proteomes" id="UP000886890">
    <property type="component" value="Unassembled WGS sequence"/>
</dbReference>
<evidence type="ECO:0000256" key="8">
    <source>
        <dbReference type="PIRSR" id="PIRSR618044-2"/>
    </source>
</evidence>
<dbReference type="AlphaFoldDB" id="A0A9D2BH53"/>
<dbReference type="GO" id="GO:0006508">
    <property type="term" value="P:proteolysis"/>
    <property type="evidence" value="ECO:0007669"/>
    <property type="project" value="InterPro"/>
</dbReference>
<evidence type="ECO:0000256" key="1">
    <source>
        <dbReference type="ARBA" id="ARBA00007164"/>
    </source>
</evidence>
<feature type="active site" evidence="7">
    <location>
        <position position="155"/>
    </location>
</feature>
<evidence type="ECO:0000256" key="2">
    <source>
        <dbReference type="ARBA" id="ARBA00022729"/>
    </source>
</evidence>
<keyword evidence="5" id="KW-0573">Peptidoglycan synthesis</keyword>
<dbReference type="PRINTS" id="PR00725">
    <property type="entry name" value="DADACBPTASE1"/>
</dbReference>
<name>A0A9D2BH53_9FIRM</name>
<dbReference type="EMBL" id="DXEK01000002">
    <property type="protein sequence ID" value="HIX76001.1"/>
    <property type="molecule type" value="Genomic_DNA"/>
</dbReference>
<feature type="active site" description="Acyl-ester intermediate" evidence="7">
    <location>
        <position position="97"/>
    </location>
</feature>
<evidence type="ECO:0000313" key="14">
    <source>
        <dbReference type="Proteomes" id="UP000886890"/>
    </source>
</evidence>
<evidence type="ECO:0000313" key="13">
    <source>
        <dbReference type="EMBL" id="HIX76001.1"/>
    </source>
</evidence>
<reference evidence="13" key="1">
    <citation type="journal article" date="2021" name="PeerJ">
        <title>Extensive microbial diversity within the chicken gut microbiome revealed by metagenomics and culture.</title>
        <authorList>
            <person name="Gilroy R."/>
            <person name="Ravi A."/>
            <person name="Getino M."/>
            <person name="Pursley I."/>
            <person name="Horton D.L."/>
            <person name="Alikhan N.F."/>
            <person name="Baker D."/>
            <person name="Gharbi K."/>
            <person name="Hall N."/>
            <person name="Watson M."/>
            <person name="Adriaenssens E.M."/>
            <person name="Foster-Nyarko E."/>
            <person name="Jarju S."/>
            <person name="Secka A."/>
            <person name="Antonio M."/>
            <person name="Oren A."/>
            <person name="Chaudhuri R.R."/>
            <person name="La Ragione R."/>
            <person name="Hildebrand F."/>
            <person name="Pallen M.J."/>
        </authorList>
    </citation>
    <scope>NUCLEOTIDE SEQUENCE</scope>
    <source>
        <strain evidence="13">CHK183-1962</strain>
    </source>
</reference>
<evidence type="ECO:0000256" key="7">
    <source>
        <dbReference type="PIRSR" id="PIRSR618044-1"/>
    </source>
</evidence>
<evidence type="ECO:0000256" key="11">
    <source>
        <dbReference type="SAM" id="Phobius"/>
    </source>
</evidence>
<feature type="region of interest" description="Disordered" evidence="10">
    <location>
        <begin position="368"/>
        <end position="402"/>
    </location>
</feature>
<keyword evidence="3" id="KW-0378">Hydrolase</keyword>
<dbReference type="SUPFAM" id="SSF56601">
    <property type="entry name" value="beta-lactamase/transpeptidase-like"/>
    <property type="match status" value="1"/>
</dbReference>
<dbReference type="PANTHER" id="PTHR21581">
    <property type="entry name" value="D-ALANYL-D-ALANINE CARBOXYPEPTIDASE"/>
    <property type="match status" value="1"/>
</dbReference>
<keyword evidence="13" id="KW-0121">Carboxypeptidase</keyword>
<comment type="caution">
    <text evidence="13">The sequence shown here is derived from an EMBL/GenBank/DDBJ whole genome shotgun (WGS) entry which is preliminary data.</text>
</comment>
<evidence type="ECO:0000256" key="6">
    <source>
        <dbReference type="ARBA" id="ARBA00023316"/>
    </source>
</evidence>
<keyword evidence="4" id="KW-0133">Cell shape</keyword>
<feature type="transmembrane region" description="Helical" evidence="11">
    <location>
        <begin position="409"/>
        <end position="432"/>
    </location>
</feature>
<dbReference type="GO" id="GO:0009002">
    <property type="term" value="F:serine-type D-Ala-D-Ala carboxypeptidase activity"/>
    <property type="evidence" value="ECO:0007669"/>
    <property type="project" value="InterPro"/>
</dbReference>
<organism evidence="13 14">
    <name type="scientific">Candidatus Fusicatenibacter merdavium</name>
    <dbReference type="NCBI Taxonomy" id="2838600"/>
    <lineage>
        <taxon>Bacteria</taxon>
        <taxon>Bacillati</taxon>
        <taxon>Bacillota</taxon>
        <taxon>Clostridia</taxon>
        <taxon>Lachnospirales</taxon>
        <taxon>Lachnospiraceae</taxon>
        <taxon>Fusicatenibacter</taxon>
    </lineage>
</organism>
<sequence>MKQLRFFVKCPYYKGGFFMSLHLKRQLRRLAAVFLCLLLTVAAGPAKLFAADAITDTIPGWPPGPSLIYSETAVLMEASTGAILYNKGMDEVRYPASITKIMTAVVALENSSLTDSVTFTDTACALAVPGNAKIDAKPGEVLTMEQCLYALMLESANEVACQIAIQVAGSEAAFADMMNAKAAEIGCTNTHFTNASGLHDANHYTTAHDMALIMKYAIQNQEFLTITGTLNYTIPATNMSGERTLSTHNAMMVPGDYYYEGTFSGKPGNTNEAGSTLVTCTERNDMTLICVVMKSSDGGQSTADTISLMDYGYNNFALVDVAAQQSGMAGSVVLPNGIDFSSLTVEDTGSDGQTATATYSYQGQYLGAASSTDEKRDSEGENETTLSPSESPSLPESSDTSARDDFSGISYLLIGVLSLMILAGIVAIILGLKKNKKRKKKRR</sequence>
<keyword evidence="13" id="KW-0645">Protease</keyword>
<dbReference type="PANTHER" id="PTHR21581:SF6">
    <property type="entry name" value="TRAFFICKING PROTEIN PARTICLE COMPLEX SUBUNIT 12"/>
    <property type="match status" value="1"/>
</dbReference>